<comment type="similarity">
    <text evidence="1">Belongs to the PPP4R2 family.</text>
</comment>
<evidence type="ECO:0000313" key="3">
    <source>
        <dbReference type="Ensembl" id="ENSXETP00000062639"/>
    </source>
</evidence>
<dbReference type="GeneTree" id="ENSGT00940000162859"/>
<dbReference type="PANTHER" id="PTHR16487">
    <property type="entry name" value="PPP4R2-RELATED PROTEIN"/>
    <property type="match status" value="1"/>
</dbReference>
<feature type="compositionally biased region" description="Polar residues" evidence="2">
    <location>
        <begin position="349"/>
        <end position="359"/>
    </location>
</feature>
<feature type="compositionally biased region" description="Polar residues" evidence="2">
    <location>
        <begin position="383"/>
        <end position="395"/>
    </location>
</feature>
<dbReference type="Bgee" id="ENSXETG00000015932">
    <property type="expression patterns" value="Expressed in 2-cell stage embryo and 13 other cell types or tissues"/>
</dbReference>
<protein>
    <submittedName>
        <fullName evidence="3">Serine/threonine-protein phosphatase 4 regulatory subunit 2</fullName>
    </submittedName>
</protein>
<feature type="compositionally biased region" description="Polar residues" evidence="2">
    <location>
        <begin position="193"/>
        <end position="213"/>
    </location>
</feature>
<dbReference type="GO" id="GO:0030289">
    <property type="term" value="C:protein phosphatase 4 complex"/>
    <property type="evidence" value="ECO:0007669"/>
    <property type="project" value="InterPro"/>
</dbReference>
<organism evidence="3">
    <name type="scientific">Xenopus tropicalis</name>
    <name type="common">Western clawed frog</name>
    <name type="synonym">Silurana tropicalis</name>
    <dbReference type="NCBI Taxonomy" id="8364"/>
    <lineage>
        <taxon>Eukaryota</taxon>
        <taxon>Metazoa</taxon>
        <taxon>Chordata</taxon>
        <taxon>Craniata</taxon>
        <taxon>Vertebrata</taxon>
        <taxon>Euteleostomi</taxon>
        <taxon>Amphibia</taxon>
        <taxon>Batrachia</taxon>
        <taxon>Anura</taxon>
        <taxon>Pipoidea</taxon>
        <taxon>Pipidae</taxon>
        <taxon>Xenopodinae</taxon>
        <taxon>Xenopus</taxon>
        <taxon>Silurana</taxon>
    </lineage>
</organism>
<dbReference type="GO" id="GO:0019888">
    <property type="term" value="F:protein phosphatase regulator activity"/>
    <property type="evidence" value="ECO:0007669"/>
    <property type="project" value="InterPro"/>
</dbReference>
<reference evidence="3" key="2">
    <citation type="submission" date="2020-05" db="UniProtKB">
        <authorList>
            <consortium name="Ensembl"/>
        </authorList>
    </citation>
    <scope>IDENTIFICATION</scope>
</reference>
<dbReference type="PANTHER" id="PTHR16487:SF0">
    <property type="entry name" value="PROTEIN PHOSPHATASE 4 REGULATORY SUBUNIT 2-RELATED"/>
    <property type="match status" value="1"/>
</dbReference>
<feature type="compositionally biased region" description="Acidic residues" evidence="2">
    <location>
        <begin position="396"/>
        <end position="411"/>
    </location>
</feature>
<evidence type="ECO:0000256" key="1">
    <source>
        <dbReference type="ARBA" id="ARBA00009207"/>
    </source>
</evidence>
<dbReference type="AlphaFoldDB" id="A0A6I8PUJ8"/>
<dbReference type="Xenbase" id="XB-GENE-6258889">
    <property type="gene designation" value="ppp4r2"/>
</dbReference>
<dbReference type="InterPro" id="IPR015267">
    <property type="entry name" value="PPP4R2"/>
</dbReference>
<name>A0A6I8PUJ8_XENTR</name>
<feature type="compositionally biased region" description="Polar residues" evidence="2">
    <location>
        <begin position="149"/>
        <end position="159"/>
    </location>
</feature>
<feature type="region of interest" description="Disordered" evidence="2">
    <location>
        <begin position="149"/>
        <end position="411"/>
    </location>
</feature>
<dbReference type="Pfam" id="PF09184">
    <property type="entry name" value="PPP4R2"/>
    <property type="match status" value="1"/>
</dbReference>
<dbReference type="Ensembl" id="ENSXETT00000061444">
    <property type="protein sequence ID" value="ENSXETP00000062639"/>
    <property type="gene ID" value="ENSXETG00000015932"/>
</dbReference>
<accession>A0A6I8PUJ8</accession>
<gene>
    <name evidence="3" type="primary">ppp4r2</name>
</gene>
<reference evidence="3" key="1">
    <citation type="journal article" date="2010" name="Science">
        <title>The genome of the Western clawed frog Xenopus tropicalis.</title>
        <authorList>
            <person name="Hellsten U."/>
            <person name="Harland R.M."/>
            <person name="Gilchrist M.J."/>
            <person name="Hendrix D."/>
            <person name="Jurka J."/>
            <person name="Kapitonov V."/>
            <person name="Ovcharenko I."/>
            <person name="Putnam N.H."/>
            <person name="Shu S."/>
            <person name="Taher L."/>
            <person name="Blitz I.L."/>
            <person name="Blumberg B."/>
            <person name="Dichmann D.S."/>
            <person name="Dubchak I."/>
            <person name="Amaya E."/>
            <person name="Detter J.C."/>
            <person name="Fletcher R."/>
            <person name="Gerhard D.S."/>
            <person name="Goodstein D."/>
            <person name="Graves T."/>
            <person name="Grigoriev I.V."/>
            <person name="Grimwood J."/>
            <person name="Kawashima T."/>
            <person name="Lindquist E."/>
            <person name="Lucas S.M."/>
            <person name="Mead P.E."/>
            <person name="Mitros T."/>
            <person name="Ogino H."/>
            <person name="Ohta Y."/>
            <person name="Poliakov A.V."/>
            <person name="Pollet N."/>
            <person name="Robert J."/>
            <person name="Salamov A."/>
            <person name="Sater A.K."/>
            <person name="Schmutz J."/>
            <person name="Terry A."/>
            <person name="Vize P.D."/>
            <person name="Warren W.C."/>
            <person name="Wells D."/>
            <person name="Wills A."/>
            <person name="Wilson R.K."/>
            <person name="Zimmerman L.B."/>
            <person name="Zorn A.M."/>
            <person name="Grainger R."/>
            <person name="Grammer T."/>
            <person name="Khokha M.K."/>
            <person name="Richardson P.M."/>
            <person name="Rokhsar D.S."/>
        </authorList>
    </citation>
    <scope>NUCLEOTIDE SEQUENCE [LARGE SCALE GENOMIC DNA]</scope>
    <source>
        <strain evidence="3">Nigerian</strain>
    </source>
</reference>
<sequence>MALDKSWICNVIIIGINGLCLIKRRMADKEASSELDQFLCHVAKTGETVVQWPQFKEYFVFKLEKVMDDFRSSAPDQRGSPNPNVEYIPFDEMKQRILKIVTGFNGTPFTIQRLCELLTDPRRNYTGTDKFLRGVEKNVMVVSCVYPSSEKNSSTSLNRMNGVMFPSNSQSYTDRSNVNGPGTPRPVNRPKFSLSSPMTTNGLPDSMENNESDLQQKEKSQSDSVASEDESQATTPKNKHSAEDSAETEEHEVKRLKFDTEEEEAACANPDASSEVSTEMAEEAESASASADKDKESCQSAQAADEESLMTPSESTEADSGERDSETVSVTEESSEESHQMEESEQSETACSLNSEEQNSAAAAASTVGTDTSEEEHLGTFGVKSTETLTLSPMENSEEATDAPEEPMDQD</sequence>
<evidence type="ECO:0000256" key="2">
    <source>
        <dbReference type="SAM" id="MobiDB-lite"/>
    </source>
</evidence>
<feature type="compositionally biased region" description="Polar residues" evidence="2">
    <location>
        <begin position="166"/>
        <end position="180"/>
    </location>
</feature>
<proteinExistence type="inferred from homology"/>